<dbReference type="Gene3D" id="3.40.50.2300">
    <property type="match status" value="2"/>
</dbReference>
<reference evidence="6 7" key="1">
    <citation type="journal article" date="2018" name="Front. Microbiol.">
        <title>Genetic and Phylogenetic Characteristics of Pasteurella multocida Isolates From Different Host Species.</title>
        <authorList>
            <person name="Peng Z."/>
            <person name="Liang W."/>
            <person name="Wang F."/>
            <person name="Xu Z."/>
            <person name="Xie Z."/>
            <person name="Lian Z."/>
            <person name="Hua L."/>
            <person name="Zhou R."/>
            <person name="Chen H."/>
            <person name="Wu B."/>
        </authorList>
    </citation>
    <scope>NUCLEOTIDE SEQUENCE [LARGE SCALE GENOMIC DNA]</scope>
    <source>
        <strain evidence="6 7">HNA06</strain>
    </source>
</reference>
<proteinExistence type="predicted"/>
<gene>
    <name evidence="6" type="ORF">C2800_07305</name>
</gene>
<dbReference type="NCBIfam" id="TIGR02417">
    <property type="entry name" value="fruct_sucro_rep"/>
    <property type="match status" value="1"/>
</dbReference>
<feature type="domain" description="HTH lacI-type" evidence="5">
    <location>
        <begin position="9"/>
        <end position="66"/>
    </location>
</feature>
<dbReference type="SMART" id="SM00354">
    <property type="entry name" value="HTH_LACI"/>
    <property type="match status" value="1"/>
</dbReference>
<dbReference type="Gene3D" id="1.10.260.40">
    <property type="entry name" value="lambda repressor-like DNA-binding domains"/>
    <property type="match status" value="1"/>
</dbReference>
<accession>A0A849CLB8</accession>
<dbReference type="CDD" id="cd01392">
    <property type="entry name" value="HTH_LacI"/>
    <property type="match status" value="1"/>
</dbReference>
<dbReference type="InterPro" id="IPR028082">
    <property type="entry name" value="Peripla_BP_I"/>
</dbReference>
<dbReference type="PANTHER" id="PTHR30146">
    <property type="entry name" value="LACI-RELATED TRANSCRIPTIONAL REPRESSOR"/>
    <property type="match status" value="1"/>
</dbReference>
<dbReference type="AlphaFoldDB" id="A0A849CLB8"/>
<evidence type="ECO:0000256" key="4">
    <source>
        <dbReference type="ARBA" id="ARBA00023163"/>
    </source>
</evidence>
<evidence type="ECO:0000313" key="7">
    <source>
        <dbReference type="Proteomes" id="UP000540079"/>
    </source>
</evidence>
<dbReference type="EMBL" id="PPVL01000006">
    <property type="protein sequence ID" value="NNI79219.1"/>
    <property type="molecule type" value="Genomic_DNA"/>
</dbReference>
<dbReference type="InterPro" id="IPR046335">
    <property type="entry name" value="LacI/GalR-like_sensor"/>
</dbReference>
<dbReference type="InterPro" id="IPR012781">
    <property type="entry name" value="Fruct_sucro_rep"/>
</dbReference>
<dbReference type="Pfam" id="PF00356">
    <property type="entry name" value="LacI"/>
    <property type="match status" value="1"/>
</dbReference>
<evidence type="ECO:0000256" key="1">
    <source>
        <dbReference type="ARBA" id="ARBA00022491"/>
    </source>
</evidence>
<evidence type="ECO:0000259" key="5">
    <source>
        <dbReference type="PROSITE" id="PS50932"/>
    </source>
</evidence>
<dbReference type="InterPro" id="IPR000843">
    <property type="entry name" value="HTH_LacI"/>
</dbReference>
<organism evidence="6 7">
    <name type="scientific">Pasteurella multocida</name>
    <dbReference type="NCBI Taxonomy" id="747"/>
    <lineage>
        <taxon>Bacteria</taxon>
        <taxon>Pseudomonadati</taxon>
        <taxon>Pseudomonadota</taxon>
        <taxon>Gammaproteobacteria</taxon>
        <taxon>Pasteurellales</taxon>
        <taxon>Pasteurellaceae</taxon>
        <taxon>Pasteurella</taxon>
    </lineage>
</organism>
<keyword evidence="4" id="KW-0804">Transcription</keyword>
<dbReference type="SUPFAM" id="SSF53822">
    <property type="entry name" value="Periplasmic binding protein-like I"/>
    <property type="match status" value="1"/>
</dbReference>
<protein>
    <submittedName>
        <fullName evidence="6">Transcriptional regulator</fullName>
    </submittedName>
</protein>
<evidence type="ECO:0000256" key="3">
    <source>
        <dbReference type="ARBA" id="ARBA00023125"/>
    </source>
</evidence>
<sequence length="339" mass="38935">MSITNKKRITLSDIAKCCGLSTTTVSMILNNRGEEFKIKAETCQRVKAIAEQQGYRANVYAKSLKMQRSNVIGFVIPDLTNYGFACTAKILEKQCRENGLQLIIACSDDNPQQEKLAIERLLDRQIDFLITAPTHQDPSYYQKIGQHTPILQLDRYVPDLALNYVISNDSEHITALICRLCDQYQLTEFMYFGGQRTLSPSESRLAGFLQGLKQANLDLKKEWILHRTYQPESGYQMLAETEAKLGRLPQAIFTASYTLLEGVLRYLTEQKKMDLLLNRQLHLATFDDHDILNALPFHIHSIKQNHPQLAQQIFQHIMRYFAGKKSPNQKIDCDVIYRD</sequence>
<dbReference type="InterPro" id="IPR010982">
    <property type="entry name" value="Lambda_DNA-bd_dom_sf"/>
</dbReference>
<dbReference type="Proteomes" id="UP000540079">
    <property type="component" value="Unassembled WGS sequence"/>
</dbReference>
<dbReference type="Pfam" id="PF13377">
    <property type="entry name" value="Peripla_BP_3"/>
    <property type="match status" value="1"/>
</dbReference>
<dbReference type="RefSeq" id="WP_014668322.1">
    <property type="nucleotide sequence ID" value="NZ_CP030096.1"/>
</dbReference>
<dbReference type="SUPFAM" id="SSF47413">
    <property type="entry name" value="lambda repressor-like DNA-binding domains"/>
    <property type="match status" value="1"/>
</dbReference>
<keyword evidence="1" id="KW-0678">Repressor</keyword>
<evidence type="ECO:0000256" key="2">
    <source>
        <dbReference type="ARBA" id="ARBA00023015"/>
    </source>
</evidence>
<comment type="caution">
    <text evidence="6">The sequence shown here is derived from an EMBL/GenBank/DDBJ whole genome shotgun (WGS) entry which is preliminary data.</text>
</comment>
<dbReference type="GO" id="GO:0009750">
    <property type="term" value="P:response to fructose"/>
    <property type="evidence" value="ECO:0007669"/>
    <property type="project" value="InterPro"/>
</dbReference>
<evidence type="ECO:0000313" key="6">
    <source>
        <dbReference type="EMBL" id="NNI79219.1"/>
    </source>
</evidence>
<dbReference type="GO" id="GO:0003700">
    <property type="term" value="F:DNA-binding transcription factor activity"/>
    <property type="evidence" value="ECO:0007669"/>
    <property type="project" value="TreeGrafter"/>
</dbReference>
<dbReference type="PANTHER" id="PTHR30146:SF45">
    <property type="entry name" value="CATABOLITE REPRESSOR_ACTIVATOR"/>
    <property type="match status" value="1"/>
</dbReference>
<keyword evidence="2" id="KW-0805">Transcription regulation</keyword>
<name>A0A849CLB8_PASMD</name>
<dbReference type="PROSITE" id="PS50932">
    <property type="entry name" value="HTH_LACI_2"/>
    <property type="match status" value="1"/>
</dbReference>
<keyword evidence="3" id="KW-0238">DNA-binding</keyword>
<dbReference type="GO" id="GO:0000976">
    <property type="term" value="F:transcription cis-regulatory region binding"/>
    <property type="evidence" value="ECO:0007669"/>
    <property type="project" value="TreeGrafter"/>
</dbReference>